<dbReference type="GO" id="GO:0004634">
    <property type="term" value="F:phosphopyruvate hydratase activity"/>
    <property type="evidence" value="ECO:0007669"/>
    <property type="project" value="UniProtKB-UniRule"/>
</dbReference>
<feature type="binding site" evidence="6">
    <location>
        <position position="345"/>
    </location>
    <ligand>
        <name>(2R)-2-phosphoglycerate</name>
        <dbReference type="ChEBI" id="CHEBI:58289"/>
    </ligand>
</feature>
<dbReference type="UniPathway" id="UPA00109">
    <property type="reaction ID" value="UER00187"/>
</dbReference>
<dbReference type="PROSITE" id="PS00164">
    <property type="entry name" value="ENOLASE"/>
    <property type="match status" value="1"/>
</dbReference>
<evidence type="ECO:0000256" key="10">
    <source>
        <dbReference type="SAM" id="Phobius"/>
    </source>
</evidence>
<feature type="binding site" evidence="6 9">
    <location>
        <position position="320"/>
    </location>
    <ligand>
        <name>Mg(2+)</name>
        <dbReference type="ChEBI" id="CHEBI:18420"/>
    </ligand>
</feature>
<evidence type="ECO:0000259" key="12">
    <source>
        <dbReference type="SMART" id="SM01193"/>
    </source>
</evidence>
<evidence type="ECO:0000256" key="6">
    <source>
        <dbReference type="HAMAP-Rule" id="MF_00318"/>
    </source>
</evidence>
<accession>M1Q758</accession>
<dbReference type="EMBL" id="CP004144">
    <property type="protein sequence ID" value="AGF98175.1"/>
    <property type="molecule type" value="Genomic_DNA"/>
</dbReference>
<proteinExistence type="inferred from homology"/>
<keyword evidence="10" id="KW-1133">Transmembrane helix</keyword>
<evidence type="ECO:0000256" key="8">
    <source>
        <dbReference type="PIRSR" id="PIRSR001400-2"/>
    </source>
</evidence>
<evidence type="ECO:0000259" key="11">
    <source>
        <dbReference type="SMART" id="SM01192"/>
    </source>
</evidence>
<dbReference type="NCBIfam" id="TIGR01060">
    <property type="entry name" value="eno"/>
    <property type="match status" value="1"/>
</dbReference>
<gene>
    <name evidence="6" type="primary">eno</name>
    <name evidence="13" type="ORF">MmTuc01_2900</name>
</gene>
<dbReference type="Gene3D" id="3.30.390.10">
    <property type="entry name" value="Enolase-like, N-terminal domain"/>
    <property type="match status" value="1"/>
</dbReference>
<feature type="domain" description="Enolase N-terminal" evidence="12">
    <location>
        <begin position="15"/>
        <end position="144"/>
    </location>
</feature>
<dbReference type="EC" id="4.2.1.11" evidence="6"/>
<dbReference type="InterPro" id="IPR020810">
    <property type="entry name" value="Enolase_C"/>
</dbReference>
<dbReference type="Gene3D" id="3.20.20.120">
    <property type="entry name" value="Enolase-like C-terminal domain"/>
    <property type="match status" value="1"/>
</dbReference>
<keyword evidence="4 6" id="KW-0324">Glycolysis</keyword>
<dbReference type="GO" id="GO:0000287">
    <property type="term" value="F:magnesium ion binding"/>
    <property type="evidence" value="ECO:0007669"/>
    <property type="project" value="UniProtKB-UniRule"/>
</dbReference>
<feature type="active site" description="Proton donor" evidence="6 7">
    <location>
        <position position="217"/>
    </location>
</feature>
<dbReference type="PANTHER" id="PTHR11902:SF1">
    <property type="entry name" value="ENOLASE"/>
    <property type="match status" value="1"/>
</dbReference>
<evidence type="ECO:0000256" key="3">
    <source>
        <dbReference type="ARBA" id="ARBA00022842"/>
    </source>
</evidence>
<dbReference type="Proteomes" id="UP000011718">
    <property type="component" value="Chromosome"/>
</dbReference>
<dbReference type="InterPro" id="IPR029017">
    <property type="entry name" value="Enolase-like_N"/>
</dbReference>
<dbReference type="SUPFAM" id="SSF54826">
    <property type="entry name" value="Enolase N-terminal domain-like"/>
    <property type="match status" value="1"/>
</dbReference>
<dbReference type="Pfam" id="PF00113">
    <property type="entry name" value="Enolase_C"/>
    <property type="match status" value="1"/>
</dbReference>
<dbReference type="PIRSF" id="PIRSF001400">
    <property type="entry name" value="Enolase"/>
    <property type="match status" value="1"/>
</dbReference>
<keyword evidence="5 6" id="KW-0456">Lyase</keyword>
<feature type="binding site" evidence="8">
    <location>
        <position position="320"/>
    </location>
    <ligand>
        <name>substrate</name>
    </ligand>
</feature>
<dbReference type="InterPro" id="IPR000941">
    <property type="entry name" value="Enolase"/>
</dbReference>
<comment type="function">
    <text evidence="6">Catalyzes the reversible conversion of 2-phosphoglycerate (2-PG) into phosphoenolpyruvate (PEP). It is essential for the degradation of carbohydrates via glycolysis.</text>
</comment>
<comment type="subcellular location">
    <subcellularLocation>
        <location evidence="6">Cytoplasm</location>
    </subcellularLocation>
    <subcellularLocation>
        <location evidence="6">Secreted</location>
    </subcellularLocation>
    <subcellularLocation>
        <location evidence="6">Cell surface</location>
    </subcellularLocation>
    <text evidence="6">Fractions of enolase are present in both the cytoplasm and on the cell surface.</text>
</comment>
<feature type="binding site" evidence="6">
    <location>
        <position position="375"/>
    </location>
    <ligand>
        <name>(2R)-2-phosphoglycerate</name>
        <dbReference type="ChEBI" id="CHEBI:58289"/>
    </ligand>
</feature>
<dbReference type="InterPro" id="IPR036849">
    <property type="entry name" value="Enolase-like_C_sf"/>
</dbReference>
<dbReference type="HAMAP" id="MF_00318">
    <property type="entry name" value="Enolase"/>
    <property type="match status" value="1"/>
</dbReference>
<evidence type="ECO:0000256" key="4">
    <source>
        <dbReference type="ARBA" id="ARBA00023152"/>
    </source>
</evidence>
<evidence type="ECO:0000313" key="13">
    <source>
        <dbReference type="EMBL" id="AGF98175.1"/>
    </source>
</evidence>
<name>M1Q758_METMZ</name>
<feature type="binding site" evidence="6 9">
    <location>
        <position position="253"/>
    </location>
    <ligand>
        <name>Mg(2+)</name>
        <dbReference type="ChEBI" id="CHEBI:18420"/>
    </ligand>
</feature>
<reference evidence="13 14" key="1">
    <citation type="journal article" date="2013" name="Genome Announc.">
        <title>Complete Genome of a Methanosarcina mazei Strain Isolated from Sediment Samples from an Amazonian Flooded Area.</title>
        <authorList>
            <person name="Assis das Gracas D."/>
            <person name="Thiago Juca Ramos R."/>
            <person name="Vieira Araujo A.C."/>
            <person name="Zahlouth R."/>
            <person name="Ribeiro Carneiro A."/>
            <person name="Souza Lopes T."/>
            <person name="Azevedo Barauna R."/>
            <person name="Azevedo V."/>
            <person name="Cruz Schneider M.P."/>
            <person name="Pellizari V.H."/>
            <person name="Silva A."/>
        </authorList>
    </citation>
    <scope>NUCLEOTIDE SEQUENCE [LARGE SCALE GENOMIC DNA]</scope>
    <source>
        <strain evidence="13 14">Tuc01</strain>
    </source>
</reference>
<dbReference type="SFLD" id="SFLDS00001">
    <property type="entry name" value="Enolase"/>
    <property type="match status" value="1"/>
</dbReference>
<keyword evidence="3 6" id="KW-0460">Magnesium</keyword>
<comment type="pathway">
    <text evidence="1 6">Carbohydrate degradation; glycolysis; pyruvate from D-glyceraldehyde 3-phosphate: step 4/5.</text>
</comment>
<comment type="similarity">
    <text evidence="2 6">Belongs to the enolase family.</text>
</comment>
<feature type="transmembrane region" description="Helical" evidence="10">
    <location>
        <begin position="398"/>
        <end position="422"/>
    </location>
</feature>
<comment type="cofactor">
    <cofactor evidence="9">
        <name>Mg(2+)</name>
        <dbReference type="ChEBI" id="CHEBI:18420"/>
    </cofactor>
    <text evidence="9">Mg(2+) is required for catalysis and for stabilizing the dimer.</text>
</comment>
<dbReference type="AlphaFoldDB" id="M1Q758"/>
<feature type="binding site" evidence="6">
    <location>
        <position position="396"/>
    </location>
    <ligand>
        <name>(2R)-2-phosphoglycerate</name>
        <dbReference type="ChEBI" id="CHEBI:58289"/>
    </ligand>
</feature>
<comment type="cofactor">
    <cofactor evidence="6">
        <name>Mg(2+)</name>
        <dbReference type="ChEBI" id="CHEBI:18420"/>
    </cofactor>
    <text evidence="6">Binds a second Mg(2+) ion via substrate during catalysis.</text>
</comment>
<feature type="binding site" evidence="8">
    <location>
        <position position="396"/>
    </location>
    <ligand>
        <name>substrate</name>
    </ligand>
</feature>
<dbReference type="GO" id="GO:0009986">
    <property type="term" value="C:cell surface"/>
    <property type="evidence" value="ECO:0007669"/>
    <property type="project" value="UniProtKB-SubCell"/>
</dbReference>
<keyword evidence="6" id="KW-0963">Cytoplasm</keyword>
<dbReference type="SFLD" id="SFLDF00002">
    <property type="entry name" value="enolase"/>
    <property type="match status" value="1"/>
</dbReference>
<feature type="binding site" evidence="8">
    <location>
        <position position="174"/>
    </location>
    <ligand>
        <name>substrate</name>
    </ligand>
</feature>
<dbReference type="SMART" id="SM01193">
    <property type="entry name" value="Enolase_N"/>
    <property type="match status" value="1"/>
</dbReference>
<evidence type="ECO:0000256" key="9">
    <source>
        <dbReference type="PIRSR" id="PIRSR001400-3"/>
    </source>
</evidence>
<evidence type="ECO:0000313" key="14">
    <source>
        <dbReference type="Proteomes" id="UP000011718"/>
    </source>
</evidence>
<dbReference type="InterPro" id="IPR020811">
    <property type="entry name" value="Enolase_N"/>
</dbReference>
<feature type="binding site" evidence="8">
    <location>
        <begin position="372"/>
        <end position="375"/>
    </location>
    <ligand>
        <name>substrate</name>
    </ligand>
</feature>
<keyword evidence="10" id="KW-0812">Transmembrane</keyword>
<dbReference type="PANTHER" id="PTHR11902">
    <property type="entry name" value="ENOLASE"/>
    <property type="match status" value="1"/>
</dbReference>
<feature type="binding site" evidence="8">
    <location>
        <position position="294"/>
    </location>
    <ligand>
        <name>substrate</name>
    </ligand>
</feature>
<feature type="binding site" evidence="6">
    <location>
        <position position="374"/>
    </location>
    <ligand>
        <name>(2R)-2-phosphoglycerate</name>
        <dbReference type="ChEBI" id="CHEBI:58289"/>
    </ligand>
</feature>
<feature type="binding site" evidence="6 9">
    <location>
        <position position="294"/>
    </location>
    <ligand>
        <name>Mg(2+)</name>
        <dbReference type="ChEBI" id="CHEBI:18420"/>
    </ligand>
</feature>
<dbReference type="SUPFAM" id="SSF51604">
    <property type="entry name" value="Enolase C-terminal domain-like"/>
    <property type="match status" value="1"/>
</dbReference>
<dbReference type="FunFam" id="3.30.390.10:FF:000001">
    <property type="entry name" value="Enolase"/>
    <property type="match status" value="1"/>
</dbReference>
<feature type="binding site" evidence="8">
    <location>
        <position position="165"/>
    </location>
    <ligand>
        <name>substrate</name>
    </ligand>
</feature>
<evidence type="ECO:0000256" key="7">
    <source>
        <dbReference type="PIRSR" id="PIRSR001400-1"/>
    </source>
</evidence>
<evidence type="ECO:0000256" key="2">
    <source>
        <dbReference type="ARBA" id="ARBA00009604"/>
    </source>
</evidence>
<dbReference type="CDD" id="cd03313">
    <property type="entry name" value="enolase"/>
    <property type="match status" value="1"/>
</dbReference>
<comment type="catalytic activity">
    <reaction evidence="6">
        <text>(2R)-2-phosphoglycerate = phosphoenolpyruvate + H2O</text>
        <dbReference type="Rhea" id="RHEA:10164"/>
        <dbReference type="ChEBI" id="CHEBI:15377"/>
        <dbReference type="ChEBI" id="CHEBI:58289"/>
        <dbReference type="ChEBI" id="CHEBI:58702"/>
        <dbReference type="EC" id="4.2.1.11"/>
    </reaction>
</comment>
<evidence type="ECO:0000256" key="1">
    <source>
        <dbReference type="ARBA" id="ARBA00005031"/>
    </source>
</evidence>
<dbReference type="PRINTS" id="PR00148">
    <property type="entry name" value="ENOLASE"/>
</dbReference>
<dbReference type="KEGG" id="mmaz:MmTuc01_2900"/>
<feature type="active site" description="Proton acceptor" evidence="6 7">
    <location>
        <position position="345"/>
    </location>
</feature>
<dbReference type="Pfam" id="PF03952">
    <property type="entry name" value="Enolase_N"/>
    <property type="match status" value="1"/>
</dbReference>
<keyword evidence="6" id="KW-0964">Secreted</keyword>
<evidence type="ECO:0000256" key="5">
    <source>
        <dbReference type="ARBA" id="ARBA00023239"/>
    </source>
</evidence>
<dbReference type="SMART" id="SM01192">
    <property type="entry name" value="Enolase_C"/>
    <property type="match status" value="1"/>
</dbReference>
<keyword evidence="6 9" id="KW-0479">Metal-binding</keyword>
<protein>
    <recommendedName>
        <fullName evidence="6">Enolase</fullName>
        <ecNumber evidence="6">4.2.1.11</ecNumber>
    </recommendedName>
    <alternativeName>
        <fullName evidence="6">2-phospho-D-glycerate hydro-lyase</fullName>
    </alternativeName>
    <alternativeName>
        <fullName evidence="6">2-phosphoglycerate dehydratase</fullName>
    </alternativeName>
</protein>
<keyword evidence="10" id="KW-0472">Membrane</keyword>
<dbReference type="SFLD" id="SFLDG00178">
    <property type="entry name" value="enolase"/>
    <property type="match status" value="1"/>
</dbReference>
<sequence>MSYIGLQQDSGEYKIQKIHAREILDSRGNPTIEVDVFTPKGFGRASVPSGASTGTNEALELRDADPNRYGGKGVLTAVKNVNTIIQKELLGLDVRNQREIDELMIELDETENKSNLGANAILGVSMAVAKAAADSLNIPLYRYFGGSNAFTLPVPTMNVLNGGKHAGNELAIQEFMIQPKGAETFYEALQIGAEIYQILGKFLEKKYGRSSTNVGYEGGYAPKMGESTEALDALVHAIEEAGYTESEVTIGLDAAATEFYEEEFYNIDGKKLAAPELLDYYVELVNSYPILSIEDPFYEEAFEDFEALTNELWDTIIVGDDLFVTNIERLSKGVDMGAANALLLKVNQIGSISEAFDAASMASRNGYTVIVSHRSAETEDTTISDLAVAIGAEMIKTFILFGFLLIFSFLLISLFTFPYSYFHFHFHFHFLLYIWHESP</sequence>
<dbReference type="GO" id="GO:0005576">
    <property type="term" value="C:extracellular region"/>
    <property type="evidence" value="ECO:0007669"/>
    <property type="project" value="UniProtKB-SubCell"/>
</dbReference>
<feature type="binding site" evidence="6">
    <location>
        <position position="173"/>
    </location>
    <ligand>
        <name>(2R)-2-phosphoglycerate</name>
        <dbReference type="ChEBI" id="CHEBI:58289"/>
    </ligand>
</feature>
<dbReference type="GO" id="GO:0000015">
    <property type="term" value="C:phosphopyruvate hydratase complex"/>
    <property type="evidence" value="ECO:0007669"/>
    <property type="project" value="InterPro"/>
</dbReference>
<dbReference type="GO" id="GO:0006096">
    <property type="term" value="P:glycolytic process"/>
    <property type="evidence" value="ECO:0007669"/>
    <property type="project" value="UniProtKB-UniRule"/>
</dbReference>
<feature type="domain" description="Enolase C-terminal TIM barrel" evidence="11">
    <location>
        <begin position="149"/>
        <end position="400"/>
    </location>
</feature>
<dbReference type="InterPro" id="IPR020809">
    <property type="entry name" value="Enolase_CS"/>
</dbReference>
<organism evidence="13 14">
    <name type="scientific">Methanosarcina mazei Tuc01</name>
    <dbReference type="NCBI Taxonomy" id="1236903"/>
    <lineage>
        <taxon>Archaea</taxon>
        <taxon>Methanobacteriati</taxon>
        <taxon>Methanobacteriota</taxon>
        <taxon>Stenosarchaea group</taxon>
        <taxon>Methanomicrobia</taxon>
        <taxon>Methanosarcinales</taxon>
        <taxon>Methanosarcinaceae</taxon>
        <taxon>Methanosarcina</taxon>
    </lineage>
</organism>
<dbReference type="HOGENOM" id="CLU_031223_2_1_2"/>